<feature type="non-terminal residue" evidence="2">
    <location>
        <position position="1"/>
    </location>
</feature>
<protein>
    <submittedName>
        <fullName evidence="2">Uncharacterized protein</fullName>
    </submittedName>
</protein>
<feature type="compositionally biased region" description="Basic residues" evidence="1">
    <location>
        <begin position="95"/>
        <end position="107"/>
    </location>
</feature>
<gene>
    <name evidence="2" type="ORF">HMPREF0591_5827</name>
</gene>
<dbReference type="AlphaFoldDB" id="D5PI33"/>
<sequence>HAAPSDLGECGPRRGGLYPARHQGDFRRHRQRDRRNCLRDHRHDEGPQSARLGPSRAVLLDPDIDRRHRHSEQEIARRPYRAPTTGAVAKELGRQRNRRAPKPAHPW</sequence>
<feature type="region of interest" description="Disordered" evidence="1">
    <location>
        <begin position="1"/>
        <end position="107"/>
    </location>
</feature>
<organism evidence="2 3">
    <name type="scientific">Mycobacterium parascrofulaceum ATCC BAA-614</name>
    <dbReference type="NCBI Taxonomy" id="525368"/>
    <lineage>
        <taxon>Bacteria</taxon>
        <taxon>Bacillati</taxon>
        <taxon>Actinomycetota</taxon>
        <taxon>Actinomycetes</taxon>
        <taxon>Mycobacteriales</taxon>
        <taxon>Mycobacteriaceae</taxon>
        <taxon>Mycobacterium</taxon>
        <taxon>Mycobacterium simiae complex</taxon>
    </lineage>
</organism>
<keyword evidence="3" id="KW-1185">Reference proteome</keyword>
<dbReference type="EMBL" id="ADNV01000371">
    <property type="protein sequence ID" value="EFG74262.1"/>
    <property type="molecule type" value="Genomic_DNA"/>
</dbReference>
<evidence type="ECO:0000313" key="2">
    <source>
        <dbReference type="EMBL" id="EFG74262.1"/>
    </source>
</evidence>
<evidence type="ECO:0000256" key="1">
    <source>
        <dbReference type="SAM" id="MobiDB-lite"/>
    </source>
</evidence>
<feature type="compositionally biased region" description="Basic and acidic residues" evidence="1">
    <location>
        <begin position="34"/>
        <end position="46"/>
    </location>
</feature>
<proteinExistence type="predicted"/>
<evidence type="ECO:0000313" key="3">
    <source>
        <dbReference type="Proteomes" id="UP000003653"/>
    </source>
</evidence>
<reference evidence="2 3" key="1">
    <citation type="submission" date="2010-04" db="EMBL/GenBank/DDBJ databases">
        <authorList>
            <person name="Muzny D."/>
            <person name="Qin X."/>
            <person name="Deng J."/>
            <person name="Jiang H."/>
            <person name="Liu Y."/>
            <person name="Qu J."/>
            <person name="Song X.-Z."/>
            <person name="Zhang L."/>
            <person name="Thornton R."/>
            <person name="Coyle M."/>
            <person name="Francisco L."/>
            <person name="Jackson L."/>
            <person name="Javaid M."/>
            <person name="Korchina V."/>
            <person name="Kovar C."/>
            <person name="Mata R."/>
            <person name="Mathew T."/>
            <person name="Ngo R."/>
            <person name="Nguyen L."/>
            <person name="Nguyen N."/>
            <person name="Okwuonu G."/>
            <person name="Ongeri F."/>
            <person name="Pham C."/>
            <person name="Simmons D."/>
            <person name="Wilczek-Boney K."/>
            <person name="Hale W."/>
            <person name="Jakkamsetti A."/>
            <person name="Pham P."/>
            <person name="Ruth R."/>
            <person name="San Lucas F."/>
            <person name="Warren J."/>
            <person name="Zhang J."/>
            <person name="Zhao Z."/>
            <person name="Zhou C."/>
            <person name="Zhu D."/>
            <person name="Lee S."/>
            <person name="Bess C."/>
            <person name="Blankenburg K."/>
            <person name="Forbes L."/>
            <person name="Fu Q."/>
            <person name="Gubbala S."/>
            <person name="Hirani K."/>
            <person name="Jayaseelan J.C."/>
            <person name="Lara F."/>
            <person name="Munidasa M."/>
            <person name="Palculict T."/>
            <person name="Patil S."/>
            <person name="Pu L.-L."/>
            <person name="Saada N."/>
            <person name="Tang L."/>
            <person name="Weissenberger G."/>
            <person name="Zhu Y."/>
            <person name="Hemphill L."/>
            <person name="Shang Y."/>
            <person name="Youmans B."/>
            <person name="Ayvaz T."/>
            <person name="Ross M."/>
            <person name="Santibanez J."/>
            <person name="Aqrawi P."/>
            <person name="Gross S."/>
            <person name="Joshi V."/>
            <person name="Fowler G."/>
            <person name="Nazareth L."/>
            <person name="Reid J."/>
            <person name="Worley K."/>
            <person name="Petrosino J."/>
            <person name="Highlander S."/>
            <person name="Gibbs R."/>
        </authorList>
    </citation>
    <scope>NUCLEOTIDE SEQUENCE [LARGE SCALE GENOMIC DNA]</scope>
    <source>
        <strain evidence="2 3">ATCC BAA-614</strain>
    </source>
</reference>
<name>D5PI33_9MYCO</name>
<dbReference type="HOGENOM" id="CLU_175153_0_0_11"/>
<dbReference type="Proteomes" id="UP000003653">
    <property type="component" value="Unassembled WGS sequence"/>
</dbReference>
<feature type="compositionally biased region" description="Basic and acidic residues" evidence="1">
    <location>
        <begin position="63"/>
        <end position="77"/>
    </location>
</feature>
<accession>D5PI33</accession>
<comment type="caution">
    <text evidence="2">The sequence shown here is derived from an EMBL/GenBank/DDBJ whole genome shotgun (WGS) entry which is preliminary data.</text>
</comment>